<comment type="subcellular location">
    <subcellularLocation>
        <location evidence="1">Mitochondrion inner membrane</location>
    </subcellularLocation>
</comment>
<dbReference type="eggNOG" id="ENOG502S70K">
    <property type="taxonomic scope" value="Eukaryota"/>
</dbReference>
<dbReference type="InterPro" id="IPR033181">
    <property type="entry name" value="Mic26_fungi"/>
</dbReference>
<evidence type="ECO:0000256" key="1">
    <source>
        <dbReference type="RuleBase" id="RU363021"/>
    </source>
</evidence>
<dbReference type="GO" id="GO:0042407">
    <property type="term" value="P:cristae formation"/>
    <property type="evidence" value="ECO:0007669"/>
    <property type="project" value="InterPro"/>
</dbReference>
<comment type="function">
    <text evidence="1">Component of the MICOS complex, a large protein complex of the mitochondrial inner membrane that plays crucial roles in the maintenance of crista junctions, inner membrane architecture, and formation of contact sites to the outer membrane.</text>
</comment>
<dbReference type="Pfam" id="PF09769">
    <property type="entry name" value="ApoO"/>
    <property type="match status" value="1"/>
</dbReference>
<dbReference type="GO" id="GO:0044284">
    <property type="term" value="C:mitochondrial crista junction"/>
    <property type="evidence" value="ECO:0007669"/>
    <property type="project" value="TreeGrafter"/>
</dbReference>
<evidence type="ECO:0000313" key="3">
    <source>
        <dbReference type="EMBL" id="EER31767.1"/>
    </source>
</evidence>
<protein>
    <recommendedName>
        <fullName evidence="1">MICOS complex subunit</fullName>
    </recommendedName>
</protein>
<name>C5MEQ7_CANTT</name>
<keyword evidence="1" id="KW-0472">Membrane</keyword>
<dbReference type="EMBL" id="GG692400">
    <property type="protein sequence ID" value="EER31767.1"/>
    <property type="molecule type" value="Genomic_DNA"/>
</dbReference>
<dbReference type="PANTHER" id="PTHR28268">
    <property type="entry name" value="MICOS SUBUNIT MIC26"/>
    <property type="match status" value="1"/>
</dbReference>
<dbReference type="HOGENOM" id="CLU_086433_0_0_1"/>
<dbReference type="RefSeq" id="XP_002550252.1">
    <property type="nucleotide sequence ID" value="XM_002550206.1"/>
</dbReference>
<keyword evidence="1" id="KW-0999">Mitochondrion inner membrane</keyword>
<sequence>MKRNKKKSKVKRERKKKDREQTSKIYHSHQHIDPSETMFRGIRLLTPFFTAGAIITIPAEAVILNESKKRSFYEDEENVVPIPGTVIPAAASELESLGNNRIIDGISVRSSKATENLFKSAREYTESTFDNLSNWANSKYATYNETERQVTNTVSGLHNKTEDLLPNSLYILVAVLTGTIAARTRGVIAKAVFPTVFGLASFKYFLPKTFENTTGFVWKLEEENVPQIAAHQKFAYNSALDLAHKIEENTETGKKSIENSVHSLRKSIADITGLNIDEEVSKK</sequence>
<organism evidence="3 4">
    <name type="scientific">Candida tropicalis (strain ATCC MYA-3404 / T1)</name>
    <name type="common">Yeast</name>
    <dbReference type="NCBI Taxonomy" id="294747"/>
    <lineage>
        <taxon>Eukaryota</taxon>
        <taxon>Fungi</taxon>
        <taxon>Dikarya</taxon>
        <taxon>Ascomycota</taxon>
        <taxon>Saccharomycotina</taxon>
        <taxon>Pichiomycetes</taxon>
        <taxon>Debaryomycetaceae</taxon>
        <taxon>Candida/Lodderomyces clade</taxon>
        <taxon>Candida</taxon>
    </lineage>
</organism>
<evidence type="ECO:0000313" key="4">
    <source>
        <dbReference type="Proteomes" id="UP000002037"/>
    </source>
</evidence>
<evidence type="ECO:0000256" key="2">
    <source>
        <dbReference type="SAM" id="MobiDB-lite"/>
    </source>
</evidence>
<dbReference type="STRING" id="294747.C5MEQ7"/>
<feature type="compositionally biased region" description="Basic residues" evidence="2">
    <location>
        <begin position="1"/>
        <end position="17"/>
    </location>
</feature>
<dbReference type="InterPro" id="IPR019166">
    <property type="entry name" value="MIC26/MIC27"/>
</dbReference>
<dbReference type="Proteomes" id="UP000002037">
    <property type="component" value="Unassembled WGS sequence"/>
</dbReference>
<dbReference type="KEGG" id="ctp:CTRG_04550"/>
<gene>
    <name evidence="3" type="ORF">CTRG_04550</name>
</gene>
<dbReference type="GeneID" id="8301080"/>
<dbReference type="PANTHER" id="PTHR28268:SF1">
    <property type="entry name" value="MICOS SUBUNIT MIC26"/>
    <property type="match status" value="1"/>
</dbReference>
<reference evidence="3 4" key="1">
    <citation type="journal article" date="2009" name="Nature">
        <title>Evolution of pathogenicity and sexual reproduction in eight Candida genomes.</title>
        <authorList>
            <person name="Butler G."/>
            <person name="Rasmussen M.D."/>
            <person name="Lin M.F."/>
            <person name="Santos M.A."/>
            <person name="Sakthikumar S."/>
            <person name="Munro C.A."/>
            <person name="Rheinbay E."/>
            <person name="Grabherr M."/>
            <person name="Forche A."/>
            <person name="Reedy J.L."/>
            <person name="Agrafioti I."/>
            <person name="Arnaud M.B."/>
            <person name="Bates S."/>
            <person name="Brown A.J."/>
            <person name="Brunke S."/>
            <person name="Costanzo M.C."/>
            <person name="Fitzpatrick D.A."/>
            <person name="de Groot P.W."/>
            <person name="Harris D."/>
            <person name="Hoyer L.L."/>
            <person name="Hube B."/>
            <person name="Klis F.M."/>
            <person name="Kodira C."/>
            <person name="Lennard N."/>
            <person name="Logue M.E."/>
            <person name="Martin R."/>
            <person name="Neiman A.M."/>
            <person name="Nikolaou E."/>
            <person name="Quail M.A."/>
            <person name="Quinn J."/>
            <person name="Santos M.C."/>
            <person name="Schmitzberger F.F."/>
            <person name="Sherlock G."/>
            <person name="Shah P."/>
            <person name="Silverstein K.A."/>
            <person name="Skrzypek M.S."/>
            <person name="Soll D."/>
            <person name="Staggs R."/>
            <person name="Stansfield I."/>
            <person name="Stumpf M.P."/>
            <person name="Sudbery P.E."/>
            <person name="Srikantha T."/>
            <person name="Zeng Q."/>
            <person name="Berman J."/>
            <person name="Berriman M."/>
            <person name="Heitman J."/>
            <person name="Gow N.A."/>
            <person name="Lorenz M.C."/>
            <person name="Birren B.W."/>
            <person name="Kellis M."/>
            <person name="Cuomo C.A."/>
        </authorList>
    </citation>
    <scope>NUCLEOTIDE SEQUENCE [LARGE SCALE GENOMIC DNA]</scope>
    <source>
        <strain evidence="4">ATCC MYA-3404 / T1</strain>
    </source>
</reference>
<keyword evidence="1" id="KW-0812">Transmembrane</keyword>
<feature type="region of interest" description="Disordered" evidence="2">
    <location>
        <begin position="1"/>
        <end position="28"/>
    </location>
</feature>
<keyword evidence="4" id="KW-1185">Reference proteome</keyword>
<accession>C5MEQ7</accession>
<keyword evidence="1" id="KW-1133">Transmembrane helix</keyword>
<feature type="transmembrane region" description="Helical" evidence="1">
    <location>
        <begin position="44"/>
        <end position="64"/>
    </location>
</feature>
<dbReference type="GO" id="GO:0061617">
    <property type="term" value="C:MICOS complex"/>
    <property type="evidence" value="ECO:0007669"/>
    <property type="project" value="UniProtKB-UniRule"/>
</dbReference>
<proteinExistence type="predicted"/>
<dbReference type="AlphaFoldDB" id="C5MEQ7"/>
<dbReference type="VEuPathDB" id="FungiDB:CTRG_04550"/>
<comment type="subunit">
    <text evidence="1">Component of the mitochondrial contact site and cristae organizing system (MICOS) complex.</text>
</comment>
<keyword evidence="1" id="KW-0496">Mitochondrion</keyword>
<dbReference type="OrthoDB" id="2399148at2759"/>